<dbReference type="STRING" id="29488.KS18_01540"/>
<evidence type="ECO:0000313" key="2">
    <source>
        <dbReference type="Proteomes" id="UP000183223"/>
    </source>
</evidence>
<gene>
    <name evidence="1" type="ORF">SAMN02982990_00883</name>
</gene>
<dbReference type="Proteomes" id="UP000183223">
    <property type="component" value="Unassembled WGS sequence"/>
</dbReference>
<sequence length="112" mass="12518">MELSALLNCHKPVTHSLTIKDGNNNSAKTTHLSHSDVLVCYQLPHSQKNHKTISTLHPMSSINYVFCWSVKTLAVCKLFNIPFYLQQGTKYQGGLVAQVDNPDESKAQGYGW</sequence>
<organism evidence="1 2">
    <name type="scientific">Photorhabdus luminescens</name>
    <name type="common">Xenorhabdus luminescens</name>
    <dbReference type="NCBI Taxonomy" id="29488"/>
    <lineage>
        <taxon>Bacteria</taxon>
        <taxon>Pseudomonadati</taxon>
        <taxon>Pseudomonadota</taxon>
        <taxon>Gammaproteobacteria</taxon>
        <taxon>Enterobacterales</taxon>
        <taxon>Morganellaceae</taxon>
        <taxon>Photorhabdus</taxon>
    </lineage>
</organism>
<name>A0A1G5Q3W4_PHOLU</name>
<dbReference type="AlphaFoldDB" id="A0A1G5Q3W4"/>
<dbReference type="EMBL" id="FMWJ01000003">
    <property type="protein sequence ID" value="SCZ56565.1"/>
    <property type="molecule type" value="Genomic_DNA"/>
</dbReference>
<protein>
    <submittedName>
        <fullName evidence="1">Uncharacterized protein</fullName>
    </submittedName>
</protein>
<proteinExistence type="predicted"/>
<accession>A0A1G5Q3W4</accession>
<keyword evidence="2" id="KW-1185">Reference proteome</keyword>
<reference evidence="2" key="1">
    <citation type="submission" date="2016-10" db="EMBL/GenBank/DDBJ databases">
        <authorList>
            <person name="Varghese N."/>
            <person name="Submissions S."/>
        </authorList>
    </citation>
    <scope>NUCLEOTIDE SEQUENCE [LARGE SCALE GENOMIC DNA]</scope>
    <source>
        <strain evidence="2">ATCC 29999</strain>
    </source>
</reference>
<evidence type="ECO:0000313" key="1">
    <source>
        <dbReference type="EMBL" id="SCZ56565.1"/>
    </source>
</evidence>